<feature type="region of interest" description="Disordered" evidence="1">
    <location>
        <begin position="45"/>
        <end position="94"/>
    </location>
</feature>
<dbReference type="AlphaFoldDB" id="Q5BQS1"/>
<keyword evidence="2" id="KW-0732">Signal</keyword>
<reference evidence="3" key="1">
    <citation type="submission" date="2005-01" db="EMBL/GenBank/DDBJ databases">
        <authorList>
            <person name="Han Z."/>
        </authorList>
    </citation>
    <scope>NUCLEOTIDE SEQUENCE</scope>
</reference>
<feature type="compositionally biased region" description="Basic residues" evidence="1">
    <location>
        <begin position="59"/>
        <end position="69"/>
    </location>
</feature>
<feature type="chain" id="PRO_5004254442" evidence="2">
    <location>
        <begin position="26"/>
        <end position="94"/>
    </location>
</feature>
<proteinExistence type="evidence at transcript level"/>
<evidence type="ECO:0000256" key="2">
    <source>
        <dbReference type="SAM" id="SignalP"/>
    </source>
</evidence>
<dbReference type="EMBL" id="AY915894">
    <property type="protein sequence ID" value="AAX31115.1"/>
    <property type="molecule type" value="mRNA"/>
</dbReference>
<evidence type="ECO:0000256" key="1">
    <source>
        <dbReference type="SAM" id="MobiDB-lite"/>
    </source>
</evidence>
<reference evidence="3" key="2">
    <citation type="journal article" date="2006" name="PLoS Pathog.">
        <title>New perspectives on host-parasite interplay by comparative transcriptomic and proteomic analyses of Schistosoma japonicum.</title>
        <authorList>
            <person name="Liu F."/>
            <person name="Lu J."/>
            <person name="Hu W."/>
            <person name="Wang S.Y."/>
            <person name="Cui S.J."/>
            <person name="Chi M."/>
            <person name="Yan Q."/>
            <person name="Wang X.R."/>
            <person name="Song H.D."/>
            <person name="Xu X.N."/>
            <person name="Wang J.J."/>
            <person name="Zhang X.L."/>
            <person name="Zhang X."/>
            <person name="Wang Z.Q."/>
            <person name="Xue C.L."/>
            <person name="Brindley P.J."/>
            <person name="McManus D.P."/>
            <person name="Yang P.Y."/>
            <person name="Feng Z."/>
            <person name="Chen Z."/>
            <person name="Han Z.G."/>
        </authorList>
    </citation>
    <scope>NUCLEOTIDE SEQUENCE</scope>
</reference>
<sequence length="94" mass="10132">MRMVCHIALLLSVVMIVSFDASVSGEYNLTKDDVGPFLLGVAMGEASSDESSPVETRGSKKKKKNKKNGNKSSNDSKEKNKANAATFPRTTYSS</sequence>
<name>Q5BQS1_SCHJA</name>
<organism evidence="3">
    <name type="scientific">Schistosoma japonicum</name>
    <name type="common">Blood fluke</name>
    <dbReference type="NCBI Taxonomy" id="6182"/>
    <lineage>
        <taxon>Eukaryota</taxon>
        <taxon>Metazoa</taxon>
        <taxon>Spiralia</taxon>
        <taxon>Lophotrochozoa</taxon>
        <taxon>Platyhelminthes</taxon>
        <taxon>Trematoda</taxon>
        <taxon>Digenea</taxon>
        <taxon>Strigeidida</taxon>
        <taxon>Schistosomatoidea</taxon>
        <taxon>Schistosomatidae</taxon>
        <taxon>Schistosoma</taxon>
    </lineage>
</organism>
<evidence type="ECO:0000313" key="3">
    <source>
        <dbReference type="EMBL" id="AAX31115.1"/>
    </source>
</evidence>
<feature type="signal peptide" evidence="2">
    <location>
        <begin position="1"/>
        <end position="25"/>
    </location>
</feature>
<protein>
    <submittedName>
        <fullName evidence="3">SJCHGC09830 protein</fullName>
    </submittedName>
</protein>
<accession>Q5BQS1</accession>